<sequence length="102" mass="11877">ISTYVCCLGKVPTWLTNHFAKVIGPKFIRKIHRACLKYEHWKQSNCPNWKPWIYPEQQINFMRINLSECQPAKYNIDEVLTDIDESGIICDSVDANSNSDED</sequence>
<protein>
    <recommendedName>
        <fullName evidence="3">START domain-containing protein</fullName>
    </recommendedName>
</protein>
<gene>
    <name evidence="1" type="ORF">WBA_LOCUS7613</name>
</gene>
<name>A0A3P7ECG9_WUCBA</name>
<dbReference type="OrthoDB" id="5403181at2759"/>
<accession>A0A3P7ECG9</accession>
<keyword evidence="2" id="KW-1185">Reference proteome</keyword>
<dbReference type="Proteomes" id="UP000270924">
    <property type="component" value="Unassembled WGS sequence"/>
</dbReference>
<organism evidence="1 2">
    <name type="scientific">Wuchereria bancrofti</name>
    <dbReference type="NCBI Taxonomy" id="6293"/>
    <lineage>
        <taxon>Eukaryota</taxon>
        <taxon>Metazoa</taxon>
        <taxon>Ecdysozoa</taxon>
        <taxon>Nematoda</taxon>
        <taxon>Chromadorea</taxon>
        <taxon>Rhabditida</taxon>
        <taxon>Spirurina</taxon>
        <taxon>Spiruromorpha</taxon>
        <taxon>Filarioidea</taxon>
        <taxon>Onchocercidae</taxon>
        <taxon>Wuchereria</taxon>
    </lineage>
</organism>
<feature type="non-terminal residue" evidence="1">
    <location>
        <position position="1"/>
    </location>
</feature>
<dbReference type="AlphaFoldDB" id="A0A3P7ECG9"/>
<proteinExistence type="predicted"/>
<reference evidence="1 2" key="1">
    <citation type="submission" date="2018-11" db="EMBL/GenBank/DDBJ databases">
        <authorList>
            <consortium name="Pathogen Informatics"/>
        </authorList>
    </citation>
    <scope>NUCLEOTIDE SEQUENCE [LARGE SCALE GENOMIC DNA]</scope>
</reference>
<evidence type="ECO:0000313" key="2">
    <source>
        <dbReference type="Proteomes" id="UP000270924"/>
    </source>
</evidence>
<dbReference type="OMA" id="KIHRACL"/>
<dbReference type="EMBL" id="UYWW01005568">
    <property type="protein sequence ID" value="VDM14227.1"/>
    <property type="molecule type" value="Genomic_DNA"/>
</dbReference>
<dbReference type="InParanoid" id="A0A3P7ECG9"/>
<evidence type="ECO:0000313" key="1">
    <source>
        <dbReference type="EMBL" id="VDM14227.1"/>
    </source>
</evidence>
<evidence type="ECO:0008006" key="3">
    <source>
        <dbReference type="Google" id="ProtNLM"/>
    </source>
</evidence>